<evidence type="ECO:0008006" key="3">
    <source>
        <dbReference type="Google" id="ProtNLM"/>
    </source>
</evidence>
<sequence length="85" mass="9169">MESNLPEVLNAARSLTRAERAAVAQELISELTNHEYEDLRSADLRAVLEQGLTKLESGQGIQAAVDHVDDHLNQAGRSAAESASE</sequence>
<proteinExistence type="predicted"/>
<dbReference type="RefSeq" id="WP_270107173.1">
    <property type="nucleotide sequence ID" value="NZ_CP121252.1"/>
</dbReference>
<evidence type="ECO:0000313" key="2">
    <source>
        <dbReference type="Proteomes" id="UP001219037"/>
    </source>
</evidence>
<protein>
    <recommendedName>
        <fullName evidence="3">Antitoxin ParD1/3/4</fullName>
    </recommendedName>
</protein>
<gene>
    <name evidence="1" type="ORF">P8192_12210</name>
</gene>
<evidence type="ECO:0000313" key="1">
    <source>
        <dbReference type="EMBL" id="WFP16143.1"/>
    </source>
</evidence>
<keyword evidence="2" id="KW-1185">Reference proteome</keyword>
<accession>A0ABY8H639</accession>
<organism evidence="1 2">
    <name type="scientific">Citricoccus muralis</name>
    <dbReference type="NCBI Taxonomy" id="169134"/>
    <lineage>
        <taxon>Bacteria</taxon>
        <taxon>Bacillati</taxon>
        <taxon>Actinomycetota</taxon>
        <taxon>Actinomycetes</taxon>
        <taxon>Micrococcales</taxon>
        <taxon>Micrococcaceae</taxon>
        <taxon>Citricoccus</taxon>
    </lineage>
</organism>
<dbReference type="Proteomes" id="UP001219037">
    <property type="component" value="Chromosome"/>
</dbReference>
<name>A0ABY8H639_9MICC</name>
<reference evidence="1 2" key="1">
    <citation type="submission" date="2023-04" db="EMBL/GenBank/DDBJ databases">
        <title>Funneling lignin-derived compounds into biodiesel using alkali-halophilic Citricoccus sp. P2.</title>
        <authorList>
            <person name="Luo C.-B."/>
        </authorList>
    </citation>
    <scope>NUCLEOTIDE SEQUENCE [LARGE SCALE GENOMIC DNA]</scope>
    <source>
        <strain evidence="1 2">P2</strain>
    </source>
</reference>
<dbReference type="EMBL" id="CP121252">
    <property type="protein sequence ID" value="WFP16143.1"/>
    <property type="molecule type" value="Genomic_DNA"/>
</dbReference>